<name>A0A7E4V056_PANRE</name>
<evidence type="ECO:0000313" key="1">
    <source>
        <dbReference type="Proteomes" id="UP000492821"/>
    </source>
</evidence>
<proteinExistence type="predicted"/>
<reference evidence="1" key="1">
    <citation type="journal article" date="2013" name="Genetics">
        <title>The draft genome and transcriptome of Panagrellus redivivus are shaped by the harsh demands of a free-living lifestyle.</title>
        <authorList>
            <person name="Srinivasan J."/>
            <person name="Dillman A.R."/>
            <person name="Macchietto M.G."/>
            <person name="Heikkinen L."/>
            <person name="Lakso M."/>
            <person name="Fracchia K.M."/>
            <person name="Antoshechkin I."/>
            <person name="Mortazavi A."/>
            <person name="Wong G."/>
            <person name="Sternberg P.W."/>
        </authorList>
    </citation>
    <scope>NUCLEOTIDE SEQUENCE [LARGE SCALE GENOMIC DNA]</scope>
    <source>
        <strain evidence="1">MT8872</strain>
    </source>
</reference>
<accession>A0A7E4V056</accession>
<dbReference type="WBParaSite" id="Pan_g14694.t1">
    <property type="protein sequence ID" value="Pan_g14694.t1"/>
    <property type="gene ID" value="Pan_g14694"/>
</dbReference>
<evidence type="ECO:0000313" key="2">
    <source>
        <dbReference type="WBParaSite" id="Pan_g14694.t1"/>
    </source>
</evidence>
<dbReference type="AlphaFoldDB" id="A0A7E4V056"/>
<keyword evidence="1" id="KW-1185">Reference proteome</keyword>
<reference evidence="2" key="2">
    <citation type="submission" date="2020-10" db="UniProtKB">
        <authorList>
            <consortium name="WormBaseParasite"/>
        </authorList>
    </citation>
    <scope>IDENTIFICATION</scope>
</reference>
<sequence length="119" mass="13407">MLDCIQWPSEVKSILMKLIAVIAWVHKSYGFAADFGHIELFGTTHMKHGDNCAIEPQEDDAAGAQTSSTRRRSLICAEMYWFVAHHCIHCATCVLVKNGHCYGQHSFNPNSMLRPMVRS</sequence>
<dbReference type="Proteomes" id="UP000492821">
    <property type="component" value="Unassembled WGS sequence"/>
</dbReference>
<organism evidence="1 2">
    <name type="scientific">Panagrellus redivivus</name>
    <name type="common">Microworm</name>
    <dbReference type="NCBI Taxonomy" id="6233"/>
    <lineage>
        <taxon>Eukaryota</taxon>
        <taxon>Metazoa</taxon>
        <taxon>Ecdysozoa</taxon>
        <taxon>Nematoda</taxon>
        <taxon>Chromadorea</taxon>
        <taxon>Rhabditida</taxon>
        <taxon>Tylenchina</taxon>
        <taxon>Panagrolaimomorpha</taxon>
        <taxon>Panagrolaimoidea</taxon>
        <taxon>Panagrolaimidae</taxon>
        <taxon>Panagrellus</taxon>
    </lineage>
</organism>
<protein>
    <submittedName>
        <fullName evidence="2">Secreted protein</fullName>
    </submittedName>
</protein>